<dbReference type="PRINTS" id="PR00449">
    <property type="entry name" value="RASTRNSFRMNG"/>
</dbReference>
<evidence type="ECO:0000313" key="6">
    <source>
        <dbReference type="Proteomes" id="UP000694843"/>
    </source>
</evidence>
<dbReference type="InterPro" id="IPR051065">
    <property type="entry name" value="Ras-related_GTPase"/>
</dbReference>
<dbReference type="EC" id="3.6.5.2" evidence="2"/>
<dbReference type="Pfam" id="PF00071">
    <property type="entry name" value="Ras"/>
    <property type="match status" value="1"/>
</dbReference>
<dbReference type="GO" id="GO:0005525">
    <property type="term" value="F:GTP binding"/>
    <property type="evidence" value="ECO:0007669"/>
    <property type="project" value="InterPro"/>
</dbReference>
<dbReference type="InterPro" id="IPR001806">
    <property type="entry name" value="Small_GTPase"/>
</dbReference>
<dbReference type="RefSeq" id="XP_018014092.1">
    <property type="nucleotide sequence ID" value="XM_018158603.2"/>
</dbReference>
<dbReference type="InterPro" id="IPR027417">
    <property type="entry name" value="P-loop_NTPase"/>
</dbReference>
<sequence length="898" mass="100588">MVQKANVVAEISLKHGDCLTASSQDSECSNMYPEARERSIEKRQLQSNSVDSSDTNSNTNSMYSCNGSYNGSYSDAGTCSLSTDSSGCSNNDPSHFVSNKFSPLRQLDSIFERQMNASDQKISAMNSLNLAAVDSRNISSDFPVKHQRSRSRQRSLKYESNAEDIARLNEKTKKCYKNFDFAQYPVRSSTNETAVKSSWNKNEEVLMNNLNQSVMMNGFNVSREKCLRDNNINEDKSHQSSPAIQRNYEEKMATNFSSSFLAADEDKTFINHSQVRRTKIYPNFCDGSDKEQRRRRHNSLGTTCAAKINVLLLGAKGVGKSALAVRFLTHRFIGEYHSAVTIVYRHSMVVDSRERVLEIVDSSAKPGECSLHKAEISAADSVAVVYSVTDAESFSTARRCLQRVHEIRDERPPIALMANKLDLDHCREITRTEGEELAEEFNAHYAEVSAAESSSDIEPTFLYLVQKAVGCSASSCHLKMTRESSPKKSLASFRKSLSPSSIRRFAQFRNENYESSLHRTVSAITNLNYGPFSSSHVGGECRNQRSSRAKRKGDPVCSTRCTSYDDSKTLCQMEILDSDGPNSSPNFSKNSTFSRRKITAVKKIRPSMPTGRTKRREKCSSLTKNWTSRITSSDDLYVPSSKKYMSNLVLSSSGSSRLALLKDETTPAHSLLNYCTRLSRSVDQNLQKVDHPADSADHSIADMKIIAEEKPLSLLQRGRSFIQEARDKHWRDKDLRLSLRNFGSRTDVSKTEKFLSAGPTPRPRTVSSPKKLPTGGSTWLVCSEEDNIKSRDFAKNLMVPWSKENPELLSTSEKISRSEPATANICADDIHIPGTPEQHTNSGKSTGYGGERFRKFAVFSRTFGNFWSRSSMPDLPKASSNIYDKFDSFKKSLKKRSV</sequence>
<protein>
    <recommendedName>
        <fullName evidence="2">small monomeric GTPase</fullName>
        <ecNumber evidence="2">3.6.5.2</ecNumber>
    </recommendedName>
</protein>
<gene>
    <name evidence="7" type="primary">LOC108671122</name>
</gene>
<evidence type="ECO:0000256" key="4">
    <source>
        <dbReference type="ARBA" id="ARBA00048098"/>
    </source>
</evidence>
<dbReference type="PROSITE" id="PS51419">
    <property type="entry name" value="RAB"/>
    <property type="match status" value="1"/>
</dbReference>
<dbReference type="OrthoDB" id="18798at2759"/>
<feature type="region of interest" description="Disordered" evidence="5">
    <location>
        <begin position="751"/>
        <end position="773"/>
    </location>
</feature>
<comment type="catalytic activity">
    <reaction evidence="4">
        <text>GTP + H2O = GDP + phosphate + H(+)</text>
        <dbReference type="Rhea" id="RHEA:19669"/>
        <dbReference type="ChEBI" id="CHEBI:15377"/>
        <dbReference type="ChEBI" id="CHEBI:15378"/>
        <dbReference type="ChEBI" id="CHEBI:37565"/>
        <dbReference type="ChEBI" id="CHEBI:43474"/>
        <dbReference type="ChEBI" id="CHEBI:58189"/>
        <dbReference type="EC" id="3.6.5.2"/>
    </reaction>
</comment>
<proteinExistence type="inferred from homology"/>
<evidence type="ECO:0000256" key="3">
    <source>
        <dbReference type="ARBA" id="ARBA00022801"/>
    </source>
</evidence>
<feature type="compositionally biased region" description="Basic and acidic residues" evidence="5">
    <location>
        <begin position="34"/>
        <end position="44"/>
    </location>
</feature>
<dbReference type="SMART" id="SM00173">
    <property type="entry name" value="RAS"/>
    <property type="match status" value="1"/>
</dbReference>
<evidence type="ECO:0000313" key="7">
    <source>
        <dbReference type="RefSeq" id="XP_018014092.1"/>
    </source>
</evidence>
<name>A0A8B7NKB3_HYAAZ</name>
<feature type="region of interest" description="Disordered" evidence="5">
    <location>
        <begin position="21"/>
        <end position="59"/>
    </location>
</feature>
<reference evidence="7" key="1">
    <citation type="submission" date="2025-08" db="UniProtKB">
        <authorList>
            <consortium name="RefSeq"/>
        </authorList>
    </citation>
    <scope>IDENTIFICATION</scope>
    <source>
        <tissue evidence="7">Whole organism</tissue>
    </source>
</reference>
<comment type="similarity">
    <text evidence="1">Belongs to the small GTPase superfamily. Ras family.</text>
</comment>
<dbReference type="SUPFAM" id="SSF52540">
    <property type="entry name" value="P-loop containing nucleoside triphosphate hydrolases"/>
    <property type="match status" value="1"/>
</dbReference>
<dbReference type="SMART" id="SM00175">
    <property type="entry name" value="RAB"/>
    <property type="match status" value="1"/>
</dbReference>
<dbReference type="PROSITE" id="PS51421">
    <property type="entry name" value="RAS"/>
    <property type="match status" value="1"/>
</dbReference>
<organism evidence="6 7">
    <name type="scientific">Hyalella azteca</name>
    <name type="common">Amphipod</name>
    <dbReference type="NCBI Taxonomy" id="294128"/>
    <lineage>
        <taxon>Eukaryota</taxon>
        <taxon>Metazoa</taxon>
        <taxon>Ecdysozoa</taxon>
        <taxon>Arthropoda</taxon>
        <taxon>Crustacea</taxon>
        <taxon>Multicrustacea</taxon>
        <taxon>Malacostraca</taxon>
        <taxon>Eumalacostraca</taxon>
        <taxon>Peracarida</taxon>
        <taxon>Amphipoda</taxon>
        <taxon>Senticaudata</taxon>
        <taxon>Talitrida</taxon>
        <taxon>Talitroidea</taxon>
        <taxon>Hyalellidae</taxon>
        <taxon>Hyalella</taxon>
    </lineage>
</organism>
<evidence type="ECO:0000256" key="5">
    <source>
        <dbReference type="SAM" id="MobiDB-lite"/>
    </source>
</evidence>
<dbReference type="GO" id="GO:0003925">
    <property type="term" value="F:G protein activity"/>
    <property type="evidence" value="ECO:0007669"/>
    <property type="project" value="UniProtKB-EC"/>
</dbReference>
<evidence type="ECO:0000256" key="1">
    <source>
        <dbReference type="ARBA" id="ARBA00008344"/>
    </source>
</evidence>
<keyword evidence="6" id="KW-1185">Reference proteome</keyword>
<dbReference type="PANTHER" id="PTHR45704">
    <property type="entry name" value="RAS-LIKE FAMILY MEMBER 11"/>
    <property type="match status" value="1"/>
</dbReference>
<keyword evidence="3" id="KW-0378">Hydrolase</keyword>
<accession>A0A8B7NKB3</accession>
<feature type="compositionally biased region" description="Low complexity" evidence="5">
    <location>
        <begin position="47"/>
        <end position="59"/>
    </location>
</feature>
<evidence type="ECO:0000256" key="2">
    <source>
        <dbReference type="ARBA" id="ARBA00011984"/>
    </source>
</evidence>
<dbReference type="KEGG" id="hazt:108671122"/>
<dbReference type="Proteomes" id="UP000694843">
    <property type="component" value="Unplaced"/>
</dbReference>
<dbReference type="Gene3D" id="3.40.50.300">
    <property type="entry name" value="P-loop containing nucleotide triphosphate hydrolases"/>
    <property type="match status" value="1"/>
</dbReference>
<dbReference type="GeneID" id="108671122"/>
<dbReference type="AlphaFoldDB" id="A0A8B7NKB3"/>